<dbReference type="Gene3D" id="1.25.40.20">
    <property type="entry name" value="Ankyrin repeat-containing domain"/>
    <property type="match status" value="2"/>
</dbReference>
<dbReference type="InterPro" id="IPR051165">
    <property type="entry name" value="Multifunctional_ANK_Repeat"/>
</dbReference>
<dbReference type="RefSeq" id="WP_202998439.1">
    <property type="nucleotide sequence ID" value="NZ_JAEMEF010000001.1"/>
</dbReference>
<dbReference type="PROSITE" id="PS50297">
    <property type="entry name" value="ANK_REP_REGION"/>
    <property type="match status" value="5"/>
</dbReference>
<dbReference type="SMART" id="SM00248">
    <property type="entry name" value="ANK"/>
    <property type="match status" value="9"/>
</dbReference>
<dbReference type="PROSITE" id="PS50088">
    <property type="entry name" value="ANK_REPEAT"/>
    <property type="match status" value="7"/>
</dbReference>
<dbReference type="SUPFAM" id="SSF48403">
    <property type="entry name" value="Ankyrin repeat"/>
    <property type="match status" value="2"/>
</dbReference>
<comment type="caution">
    <text evidence="4">The sequence shown here is derived from an EMBL/GenBank/DDBJ whole genome shotgun (WGS) entry which is preliminary data.</text>
</comment>
<gene>
    <name evidence="4" type="ORF">JAO71_00685</name>
</gene>
<reference evidence="4 5" key="1">
    <citation type="submission" date="2020-12" db="EMBL/GenBank/DDBJ databases">
        <title>Olleya sediminilitoris sp. nov., isolated from a tidal flat.</title>
        <authorList>
            <person name="Park S."/>
            <person name="Yoon J.-H."/>
        </authorList>
    </citation>
    <scope>NUCLEOTIDE SEQUENCE [LARGE SCALE GENOMIC DNA]</scope>
    <source>
        <strain evidence="4 5">YSTF-M6</strain>
    </source>
</reference>
<evidence type="ECO:0000313" key="4">
    <source>
        <dbReference type="EMBL" id="MBL7558301.1"/>
    </source>
</evidence>
<accession>A0ABS1WGR6</accession>
<keyword evidence="5" id="KW-1185">Reference proteome</keyword>
<dbReference type="PANTHER" id="PTHR24123">
    <property type="entry name" value="ANKYRIN REPEAT-CONTAINING"/>
    <property type="match status" value="1"/>
</dbReference>
<protein>
    <submittedName>
        <fullName evidence="4">Ankyrin repeat domain-containing protein</fullName>
    </submittedName>
</protein>
<evidence type="ECO:0000256" key="1">
    <source>
        <dbReference type="ARBA" id="ARBA00022737"/>
    </source>
</evidence>
<evidence type="ECO:0000313" key="5">
    <source>
        <dbReference type="Proteomes" id="UP000605013"/>
    </source>
</evidence>
<dbReference type="InterPro" id="IPR036770">
    <property type="entry name" value="Ankyrin_rpt-contain_sf"/>
</dbReference>
<dbReference type="Proteomes" id="UP000605013">
    <property type="component" value="Unassembled WGS sequence"/>
</dbReference>
<feature type="repeat" description="ANK" evidence="3">
    <location>
        <begin position="322"/>
        <end position="354"/>
    </location>
</feature>
<feature type="repeat" description="ANK" evidence="3">
    <location>
        <begin position="428"/>
        <end position="461"/>
    </location>
</feature>
<dbReference type="InterPro" id="IPR002110">
    <property type="entry name" value="Ankyrin_rpt"/>
</dbReference>
<feature type="repeat" description="ANK" evidence="3">
    <location>
        <begin position="289"/>
        <end position="321"/>
    </location>
</feature>
<evidence type="ECO:0000256" key="3">
    <source>
        <dbReference type="PROSITE-ProRule" id="PRU00023"/>
    </source>
</evidence>
<evidence type="ECO:0000256" key="2">
    <source>
        <dbReference type="ARBA" id="ARBA00023043"/>
    </source>
</evidence>
<dbReference type="Pfam" id="PF12796">
    <property type="entry name" value="Ank_2"/>
    <property type="match status" value="3"/>
</dbReference>
<keyword evidence="2 3" id="KW-0040">ANK repeat</keyword>
<feature type="repeat" description="ANK" evidence="3">
    <location>
        <begin position="255"/>
        <end position="288"/>
    </location>
</feature>
<proteinExistence type="predicted"/>
<feature type="repeat" description="ANK" evidence="3">
    <location>
        <begin position="395"/>
        <end position="427"/>
    </location>
</feature>
<name>A0ABS1WGR6_9FLAO</name>
<sequence>MKKLITVVILLISIQITAQDNILLNRKFWNPTVSVATVQSEIAKGNDPTQLNNNNFDPMVYAILQSAPNDVLKFMLSQEGNDVNKLTHDGRTYIFWAAYAGNDTIMEYLISKGAKTDILDDHGYTVLNFAANAGQTNTKVYELCIDNGADLKKDVNHDGANAMLLAAPSNIKLSNYFIHKGISVKSVDNNGNGIFNYAAKTGNIEVLEGLIKEGLKGNDQAFIFASQGTRGKTNGLEVYKYLESIGLKPNVKTIEGLTPLHNTAAKSKDVAVSNYFIENGVSVNAADKNGNTPFLNAVKNNSVEVVTTLLSKADNIEYTNKKGQTALILAVQNNSTDVVKLLLSKNAKIDVTDAKGNNLAYYLIESYSPRNAKSFETKLQLLESNGLDFTTPQKNGNTLLHLALDKNDTNFLKQIAQFDVDVNAINSEGYTALHLAAMKAQDTTVIRYLLSLGADKNIKTSFDETVFDLASENELLSKKGVSLNFLK</sequence>
<keyword evidence="1" id="KW-0677">Repeat</keyword>
<feature type="repeat" description="ANK" evidence="3">
    <location>
        <begin position="122"/>
        <end position="156"/>
    </location>
</feature>
<organism evidence="4 5">
    <name type="scientific">Olleya sediminilitoris</name>
    <dbReference type="NCBI Taxonomy" id="2795739"/>
    <lineage>
        <taxon>Bacteria</taxon>
        <taxon>Pseudomonadati</taxon>
        <taxon>Bacteroidota</taxon>
        <taxon>Flavobacteriia</taxon>
        <taxon>Flavobacteriales</taxon>
        <taxon>Flavobacteriaceae</taxon>
    </lineage>
</organism>
<dbReference type="Pfam" id="PF00023">
    <property type="entry name" value="Ank"/>
    <property type="match status" value="1"/>
</dbReference>
<feature type="repeat" description="ANK" evidence="3">
    <location>
        <begin position="89"/>
        <end position="121"/>
    </location>
</feature>
<dbReference type="PANTHER" id="PTHR24123:SF33">
    <property type="entry name" value="PROTEIN HOS4"/>
    <property type="match status" value="1"/>
</dbReference>
<dbReference type="EMBL" id="JAEMEF010000001">
    <property type="protein sequence ID" value="MBL7558301.1"/>
    <property type="molecule type" value="Genomic_DNA"/>
</dbReference>